<gene>
    <name evidence="1" type="ORF">D0Y96_15015</name>
</gene>
<comment type="caution">
    <text evidence="1">The sequence shown here is derived from an EMBL/GenBank/DDBJ whole genome shotgun (WGS) entry which is preliminary data.</text>
</comment>
<sequence>MMHRRKVLALNACFLWEGRRIAIRTNSVAVLRAAASADSDMRIAPSDRVDMQWEIVAEIPDIVPRSRLNCRVVRDRGTVYLDMGPSQWFAFDSETGNGAGFVYGAESDEETAENAVQYLSLILNHLKPILLEEEQGTWQR</sequence>
<reference evidence="1 2" key="1">
    <citation type="submission" date="2018-08" db="EMBL/GenBank/DDBJ databases">
        <title>Acidipila sp. 4G-K13, an acidobacterium isolated from forest soil.</title>
        <authorList>
            <person name="Gao Z.-H."/>
            <person name="Qiu L.-H."/>
        </authorList>
    </citation>
    <scope>NUCLEOTIDE SEQUENCE [LARGE SCALE GENOMIC DNA]</scope>
    <source>
        <strain evidence="1 2">4G-K13</strain>
    </source>
</reference>
<protein>
    <submittedName>
        <fullName evidence="1">Uncharacterized protein</fullName>
    </submittedName>
</protein>
<keyword evidence="2" id="KW-1185">Reference proteome</keyword>
<organism evidence="1 2">
    <name type="scientific">Paracidobacterium acidisoli</name>
    <dbReference type="NCBI Taxonomy" id="2303751"/>
    <lineage>
        <taxon>Bacteria</taxon>
        <taxon>Pseudomonadati</taxon>
        <taxon>Acidobacteriota</taxon>
        <taxon>Terriglobia</taxon>
        <taxon>Terriglobales</taxon>
        <taxon>Acidobacteriaceae</taxon>
        <taxon>Paracidobacterium</taxon>
    </lineage>
</organism>
<proteinExistence type="predicted"/>
<evidence type="ECO:0000313" key="2">
    <source>
        <dbReference type="Proteomes" id="UP000264702"/>
    </source>
</evidence>
<dbReference type="AlphaFoldDB" id="A0A372ILF3"/>
<dbReference type="EMBL" id="QVQT01000005">
    <property type="protein sequence ID" value="RFU15756.1"/>
    <property type="molecule type" value="Genomic_DNA"/>
</dbReference>
<evidence type="ECO:0000313" key="1">
    <source>
        <dbReference type="EMBL" id="RFU15756.1"/>
    </source>
</evidence>
<name>A0A372ILF3_9BACT</name>
<accession>A0A372ILF3</accession>
<dbReference type="Proteomes" id="UP000264702">
    <property type="component" value="Unassembled WGS sequence"/>
</dbReference>